<evidence type="ECO:0000313" key="1">
    <source>
        <dbReference type="EMBL" id="JAC58735.1"/>
    </source>
</evidence>
<feature type="non-terminal residue" evidence="1">
    <location>
        <position position="104"/>
    </location>
</feature>
<dbReference type="EMBL" id="GAKP01000217">
    <property type="protein sequence ID" value="JAC58735.1"/>
    <property type="molecule type" value="Transcribed_RNA"/>
</dbReference>
<feature type="non-terminal residue" evidence="1">
    <location>
        <position position="1"/>
    </location>
</feature>
<organism evidence="1">
    <name type="scientific">Bactrocera dorsalis</name>
    <name type="common">Oriental fruit fly</name>
    <name type="synonym">Dacus dorsalis</name>
    <dbReference type="NCBI Taxonomy" id="27457"/>
    <lineage>
        <taxon>Eukaryota</taxon>
        <taxon>Metazoa</taxon>
        <taxon>Ecdysozoa</taxon>
        <taxon>Arthropoda</taxon>
        <taxon>Hexapoda</taxon>
        <taxon>Insecta</taxon>
        <taxon>Pterygota</taxon>
        <taxon>Neoptera</taxon>
        <taxon>Endopterygota</taxon>
        <taxon>Diptera</taxon>
        <taxon>Brachycera</taxon>
        <taxon>Muscomorpha</taxon>
        <taxon>Tephritoidea</taxon>
        <taxon>Tephritidae</taxon>
        <taxon>Bactrocera</taxon>
        <taxon>Bactrocera</taxon>
    </lineage>
</organism>
<protein>
    <submittedName>
        <fullName evidence="1">Uncharacterized protein</fullName>
    </submittedName>
</protein>
<proteinExistence type="predicted"/>
<name>A0A034WX14_BACDO</name>
<dbReference type="AlphaFoldDB" id="A0A034WX14"/>
<sequence length="104" mass="11900">LNIHPLYPKKLAHTNKTAYFTTADDSTLIIQYHSTQLTTLLHQSTHSTKRIVDTNRQSLVAYPHTIRTLTIRPIEFDNNQSINNQSTFVYNTSALYCAVSSFRS</sequence>
<accession>A0A034WX14</accession>
<reference evidence="1" key="1">
    <citation type="journal article" date="2014" name="BMC Genomics">
        <title>Characterizing the developmental transcriptome of the oriental fruit fly, Bactrocera dorsalis (Diptera: Tephritidae) through comparative genomic analysis with Drosophila melanogaster utilizing modENCODE datasets.</title>
        <authorList>
            <person name="Geib S.M."/>
            <person name="Calla B."/>
            <person name="Hall B."/>
            <person name="Hou S."/>
            <person name="Manoukis N.C."/>
        </authorList>
    </citation>
    <scope>NUCLEOTIDE SEQUENCE</scope>
    <source>
        <strain evidence="1">Punador</strain>
    </source>
</reference>